<proteinExistence type="predicted"/>
<sequence length="281" mass="31203">MSEIGKPSFLGAVRESLSRMPPTERRLAEFLLNFPGELASYNASELAKLANVSNATVSRFVQRLGYASYEDARRHVRTEQNTGAAIYLSGTKEDAASDLIDLHFAQGARNLTETGKTMSPAEIDEIADSILSARRVALFGFRSSQAFASYLHWQMLQVVDSSRLLPQPGQTLAEEIASFTEEDCVLFFALPRRIRDNDQILEHIRKSGAKLLYITDDKMPPHAGVTWHLRCRIAAPGPLFNHVSVIGLCHLLATRVIERAGTPARKRLSCIEALHDSLNEL</sequence>
<dbReference type="InterPro" id="IPR036388">
    <property type="entry name" value="WH-like_DNA-bd_sf"/>
</dbReference>
<evidence type="ECO:0000313" key="6">
    <source>
        <dbReference type="Proteomes" id="UP000288071"/>
    </source>
</evidence>
<reference evidence="6" key="1">
    <citation type="submission" date="2019-01" db="EMBL/GenBank/DDBJ databases">
        <title>Sinorhodobacter populi sp. nov. isolated from the symptomatic bark tissue of Populus euramericana canker.</title>
        <authorList>
            <person name="Li Y."/>
        </authorList>
    </citation>
    <scope>NUCLEOTIDE SEQUENCE [LARGE SCALE GENOMIC DNA]</scope>
    <source>
        <strain evidence="6">CGMCC 1.12963</strain>
    </source>
</reference>
<dbReference type="Pfam" id="PF01380">
    <property type="entry name" value="SIS"/>
    <property type="match status" value="1"/>
</dbReference>
<feature type="domain" description="HTH rpiR-type" evidence="4">
    <location>
        <begin position="7"/>
        <end position="83"/>
    </location>
</feature>
<dbReference type="InterPro" id="IPR035472">
    <property type="entry name" value="RpiR-like_SIS"/>
</dbReference>
<dbReference type="InterPro" id="IPR009057">
    <property type="entry name" value="Homeodomain-like_sf"/>
</dbReference>
<evidence type="ECO:0000313" key="5">
    <source>
        <dbReference type="EMBL" id="RWR52211.1"/>
    </source>
</evidence>
<evidence type="ECO:0000256" key="2">
    <source>
        <dbReference type="ARBA" id="ARBA00023125"/>
    </source>
</evidence>
<dbReference type="InterPro" id="IPR047640">
    <property type="entry name" value="RpiR-like"/>
</dbReference>
<dbReference type="Gene3D" id="3.40.50.10490">
    <property type="entry name" value="Glucose-6-phosphate isomerase like protein, domain 1"/>
    <property type="match status" value="1"/>
</dbReference>
<protein>
    <submittedName>
        <fullName evidence="5">MurR/RpiR family transcriptional regulator</fullName>
    </submittedName>
</protein>
<dbReference type="AlphaFoldDB" id="A0A3S3PFW0"/>
<dbReference type="InterPro" id="IPR001347">
    <property type="entry name" value="SIS_dom"/>
</dbReference>
<accession>A0A3S3PFW0</accession>
<keyword evidence="1" id="KW-0805">Transcription regulation</keyword>
<keyword evidence="2" id="KW-0238">DNA-binding</keyword>
<dbReference type="SUPFAM" id="SSF46689">
    <property type="entry name" value="Homeodomain-like"/>
    <property type="match status" value="1"/>
</dbReference>
<dbReference type="InterPro" id="IPR000281">
    <property type="entry name" value="HTH_RpiR"/>
</dbReference>
<dbReference type="Pfam" id="PF01418">
    <property type="entry name" value="HTH_6"/>
    <property type="match status" value="1"/>
</dbReference>
<keyword evidence="3" id="KW-0804">Transcription</keyword>
<dbReference type="EMBL" id="SAVA01000005">
    <property type="protein sequence ID" value="RWR52211.1"/>
    <property type="molecule type" value="Genomic_DNA"/>
</dbReference>
<name>A0A3S3PFW0_9RHOB</name>
<dbReference type="PANTHER" id="PTHR30514">
    <property type="entry name" value="GLUCOKINASE"/>
    <property type="match status" value="1"/>
</dbReference>
<dbReference type="SUPFAM" id="SSF53697">
    <property type="entry name" value="SIS domain"/>
    <property type="match status" value="1"/>
</dbReference>
<comment type="caution">
    <text evidence="5">The sequence shown here is derived from an EMBL/GenBank/DDBJ whole genome shotgun (WGS) entry which is preliminary data.</text>
</comment>
<dbReference type="GO" id="GO:0097367">
    <property type="term" value="F:carbohydrate derivative binding"/>
    <property type="evidence" value="ECO:0007669"/>
    <property type="project" value="InterPro"/>
</dbReference>
<dbReference type="InterPro" id="IPR046348">
    <property type="entry name" value="SIS_dom_sf"/>
</dbReference>
<dbReference type="CDD" id="cd05013">
    <property type="entry name" value="SIS_RpiR"/>
    <property type="match status" value="1"/>
</dbReference>
<keyword evidence="6" id="KW-1185">Reference proteome</keyword>
<dbReference type="Proteomes" id="UP000288071">
    <property type="component" value="Unassembled WGS sequence"/>
</dbReference>
<dbReference type="GO" id="GO:1901135">
    <property type="term" value="P:carbohydrate derivative metabolic process"/>
    <property type="evidence" value="ECO:0007669"/>
    <property type="project" value="InterPro"/>
</dbReference>
<dbReference type="GO" id="GO:0003677">
    <property type="term" value="F:DNA binding"/>
    <property type="evidence" value="ECO:0007669"/>
    <property type="project" value="UniProtKB-KW"/>
</dbReference>
<dbReference type="GO" id="GO:0003700">
    <property type="term" value="F:DNA-binding transcription factor activity"/>
    <property type="evidence" value="ECO:0007669"/>
    <property type="project" value="InterPro"/>
</dbReference>
<dbReference type="PROSITE" id="PS51071">
    <property type="entry name" value="HTH_RPIR"/>
    <property type="match status" value="1"/>
</dbReference>
<evidence type="ECO:0000256" key="1">
    <source>
        <dbReference type="ARBA" id="ARBA00023015"/>
    </source>
</evidence>
<organism evidence="5 6">
    <name type="scientific">Paenirhodobacter huangdaonensis</name>
    <dbReference type="NCBI Taxonomy" id="2501515"/>
    <lineage>
        <taxon>Bacteria</taxon>
        <taxon>Pseudomonadati</taxon>
        <taxon>Pseudomonadota</taxon>
        <taxon>Alphaproteobacteria</taxon>
        <taxon>Rhodobacterales</taxon>
        <taxon>Rhodobacter group</taxon>
        <taxon>Paenirhodobacter</taxon>
    </lineage>
</organism>
<evidence type="ECO:0000256" key="3">
    <source>
        <dbReference type="ARBA" id="ARBA00023163"/>
    </source>
</evidence>
<dbReference type="RefSeq" id="WP_128156344.1">
    <property type="nucleotide sequence ID" value="NZ_JBHSOM010000006.1"/>
</dbReference>
<evidence type="ECO:0000259" key="4">
    <source>
        <dbReference type="PROSITE" id="PS51071"/>
    </source>
</evidence>
<reference evidence="5 6" key="2">
    <citation type="submission" date="2019-01" db="EMBL/GenBank/DDBJ databases">
        <title>Sinorhodobacter populi sp. nov. isolated from the symptomatic bark tissue of Populus euramericana canker.</title>
        <authorList>
            <person name="Xu G."/>
        </authorList>
    </citation>
    <scope>NUCLEOTIDE SEQUENCE [LARGE SCALE GENOMIC DNA]</scope>
    <source>
        <strain evidence="5 6">CGMCC 1.12963</strain>
    </source>
</reference>
<gene>
    <name evidence="5" type="ORF">EOW66_10655</name>
</gene>
<dbReference type="PANTHER" id="PTHR30514:SF18">
    <property type="entry name" value="RPIR-FAMILY TRANSCRIPTIONAL REGULATOR"/>
    <property type="match status" value="1"/>
</dbReference>
<dbReference type="Gene3D" id="1.10.10.10">
    <property type="entry name" value="Winged helix-like DNA-binding domain superfamily/Winged helix DNA-binding domain"/>
    <property type="match status" value="1"/>
</dbReference>